<dbReference type="KEGG" id="uli:ETAA1_12300"/>
<proteinExistence type="predicted"/>
<evidence type="ECO:0000313" key="2">
    <source>
        <dbReference type="EMBL" id="QDU19324.1"/>
    </source>
</evidence>
<dbReference type="AlphaFoldDB" id="A0A517XP94"/>
<keyword evidence="1" id="KW-0812">Transmembrane</keyword>
<protein>
    <recommendedName>
        <fullName evidence="4">DUF4328 domain-containing protein</fullName>
    </recommendedName>
</protein>
<name>A0A517XP94_9BACT</name>
<keyword evidence="1" id="KW-1133">Transmembrane helix</keyword>
<dbReference type="EMBL" id="CP036273">
    <property type="protein sequence ID" value="QDU19324.1"/>
    <property type="molecule type" value="Genomic_DNA"/>
</dbReference>
<keyword evidence="3" id="KW-1185">Reference proteome</keyword>
<evidence type="ECO:0000256" key="1">
    <source>
        <dbReference type="SAM" id="Phobius"/>
    </source>
</evidence>
<feature type="transmembrane region" description="Helical" evidence="1">
    <location>
        <begin position="20"/>
        <end position="43"/>
    </location>
</feature>
<gene>
    <name evidence="2" type="ORF">ETAA1_12300</name>
</gene>
<dbReference type="RefSeq" id="WP_145235235.1">
    <property type="nucleotide sequence ID" value="NZ_CP036273.1"/>
</dbReference>
<evidence type="ECO:0000313" key="3">
    <source>
        <dbReference type="Proteomes" id="UP000319576"/>
    </source>
</evidence>
<keyword evidence="1" id="KW-0472">Membrane</keyword>
<dbReference type="OrthoDB" id="289089at2"/>
<reference evidence="2 3" key="1">
    <citation type="submission" date="2019-02" db="EMBL/GenBank/DDBJ databases">
        <title>Deep-cultivation of Planctomycetes and their phenomic and genomic characterization uncovers novel biology.</title>
        <authorList>
            <person name="Wiegand S."/>
            <person name="Jogler M."/>
            <person name="Boedeker C."/>
            <person name="Pinto D."/>
            <person name="Vollmers J."/>
            <person name="Rivas-Marin E."/>
            <person name="Kohn T."/>
            <person name="Peeters S.H."/>
            <person name="Heuer A."/>
            <person name="Rast P."/>
            <person name="Oberbeckmann S."/>
            <person name="Bunk B."/>
            <person name="Jeske O."/>
            <person name="Meyerdierks A."/>
            <person name="Storesund J.E."/>
            <person name="Kallscheuer N."/>
            <person name="Luecker S."/>
            <person name="Lage O.M."/>
            <person name="Pohl T."/>
            <person name="Merkel B.J."/>
            <person name="Hornburger P."/>
            <person name="Mueller R.-W."/>
            <person name="Bruemmer F."/>
            <person name="Labrenz M."/>
            <person name="Spormann A.M."/>
            <person name="Op den Camp H."/>
            <person name="Overmann J."/>
            <person name="Amann R."/>
            <person name="Jetten M.S.M."/>
            <person name="Mascher T."/>
            <person name="Medema M.H."/>
            <person name="Devos D.P."/>
            <person name="Kaster A.-K."/>
            <person name="Ovreas L."/>
            <person name="Rohde M."/>
            <person name="Galperin M.Y."/>
            <person name="Jogler C."/>
        </authorList>
    </citation>
    <scope>NUCLEOTIDE SEQUENCE [LARGE SCALE GENOMIC DNA]</scope>
    <source>
        <strain evidence="2 3">ETA_A1</strain>
    </source>
</reference>
<organism evidence="2 3">
    <name type="scientific">Urbifossiella limnaea</name>
    <dbReference type="NCBI Taxonomy" id="2528023"/>
    <lineage>
        <taxon>Bacteria</taxon>
        <taxon>Pseudomonadati</taxon>
        <taxon>Planctomycetota</taxon>
        <taxon>Planctomycetia</taxon>
        <taxon>Gemmatales</taxon>
        <taxon>Gemmataceae</taxon>
        <taxon>Urbifossiella</taxon>
    </lineage>
</organism>
<sequence length="159" mass="17904">MLMYFDRFARDLDRMDMDGFACLLLVVGFILWVGLLATITRVLGKVSPENRRMEPGEVWVNLIPVVNLVWPVVTVERVGESIRAELASRGLVRKKDAFGKTSGIIALVLLGVFFVLAPAAIVTFPFAFLYGIVYWVQLNGYAKRMREGPREPVVVDEGW</sequence>
<accession>A0A517XP94</accession>
<evidence type="ECO:0008006" key="4">
    <source>
        <dbReference type="Google" id="ProtNLM"/>
    </source>
</evidence>
<dbReference type="Proteomes" id="UP000319576">
    <property type="component" value="Chromosome"/>
</dbReference>
<feature type="transmembrane region" description="Helical" evidence="1">
    <location>
        <begin position="103"/>
        <end position="136"/>
    </location>
</feature>